<evidence type="ECO:0000313" key="3">
    <source>
        <dbReference type="EMBL" id="KZV54519.1"/>
    </source>
</evidence>
<dbReference type="EMBL" id="KQ989519">
    <property type="protein sequence ID" value="KZV54519.1"/>
    <property type="molecule type" value="Genomic_DNA"/>
</dbReference>
<keyword evidence="2" id="KW-0472">Membrane</keyword>
<feature type="transmembrane region" description="Helical" evidence="2">
    <location>
        <begin position="152"/>
        <end position="168"/>
    </location>
</feature>
<keyword evidence="2" id="KW-0812">Transmembrane</keyword>
<feature type="transmembrane region" description="Helical" evidence="2">
    <location>
        <begin position="112"/>
        <end position="132"/>
    </location>
</feature>
<evidence type="ECO:0008006" key="5">
    <source>
        <dbReference type="Google" id="ProtNLM"/>
    </source>
</evidence>
<dbReference type="Pfam" id="PF11255">
    <property type="entry name" value="DUF3054"/>
    <property type="match status" value="1"/>
</dbReference>
<evidence type="ECO:0000256" key="2">
    <source>
        <dbReference type="SAM" id="Phobius"/>
    </source>
</evidence>
<dbReference type="OrthoDB" id="2015146at2759"/>
<name>A0A2Z7D7I4_9LAMI</name>
<feature type="region of interest" description="Disordered" evidence="1">
    <location>
        <begin position="62"/>
        <end position="85"/>
    </location>
</feature>
<gene>
    <name evidence="3" type="ORF">F511_01317</name>
</gene>
<keyword evidence="2" id="KW-1133">Transmembrane helix</keyword>
<accession>A0A2Z7D7I4</accession>
<dbReference type="Proteomes" id="UP000250235">
    <property type="component" value="Unassembled WGS sequence"/>
</dbReference>
<sequence>MVPLLSQAAGGGGGALLSSTHQSSLKFANPIPPLFSKNRRNFSVSRRLKPLTLANAAESSNGAAATKTASSTTTPVNDEGPSSIASVGQESVPLEGVIQFEKPNSSSRLAKWGLVTFLAGGDVAALLLFSAIGRFSHGFSVFDFETFKTADHFIAGWFLSAYFLGGYAEDGRGKNGLFKAVFAAAKSWAVGAPLGLIIRAASIGHTPPTNFILVTMGSTALLLIGWRTLFFTIFPANNGKKDDAYKRGNPVEMFEVHEPFDLMKTCTVSA</sequence>
<organism evidence="3 4">
    <name type="scientific">Dorcoceras hygrometricum</name>
    <dbReference type="NCBI Taxonomy" id="472368"/>
    <lineage>
        <taxon>Eukaryota</taxon>
        <taxon>Viridiplantae</taxon>
        <taxon>Streptophyta</taxon>
        <taxon>Embryophyta</taxon>
        <taxon>Tracheophyta</taxon>
        <taxon>Spermatophyta</taxon>
        <taxon>Magnoliopsida</taxon>
        <taxon>eudicotyledons</taxon>
        <taxon>Gunneridae</taxon>
        <taxon>Pentapetalae</taxon>
        <taxon>asterids</taxon>
        <taxon>lamiids</taxon>
        <taxon>Lamiales</taxon>
        <taxon>Gesneriaceae</taxon>
        <taxon>Didymocarpoideae</taxon>
        <taxon>Trichosporeae</taxon>
        <taxon>Loxocarpinae</taxon>
        <taxon>Dorcoceras</taxon>
    </lineage>
</organism>
<reference evidence="3 4" key="1">
    <citation type="journal article" date="2015" name="Proc. Natl. Acad. Sci. U.S.A.">
        <title>The resurrection genome of Boea hygrometrica: A blueprint for survival of dehydration.</title>
        <authorList>
            <person name="Xiao L."/>
            <person name="Yang G."/>
            <person name="Zhang L."/>
            <person name="Yang X."/>
            <person name="Zhao S."/>
            <person name="Ji Z."/>
            <person name="Zhou Q."/>
            <person name="Hu M."/>
            <person name="Wang Y."/>
            <person name="Chen M."/>
            <person name="Xu Y."/>
            <person name="Jin H."/>
            <person name="Xiao X."/>
            <person name="Hu G."/>
            <person name="Bao F."/>
            <person name="Hu Y."/>
            <person name="Wan P."/>
            <person name="Li L."/>
            <person name="Deng X."/>
            <person name="Kuang T."/>
            <person name="Xiang C."/>
            <person name="Zhu J.K."/>
            <person name="Oliver M.J."/>
            <person name="He Y."/>
        </authorList>
    </citation>
    <scope>NUCLEOTIDE SEQUENCE [LARGE SCALE GENOMIC DNA]</scope>
    <source>
        <strain evidence="4">cv. XS01</strain>
    </source>
</reference>
<dbReference type="InterPro" id="IPR021414">
    <property type="entry name" value="DUF3054"/>
</dbReference>
<protein>
    <recommendedName>
        <fullName evidence="5">Transmembrane protein</fullName>
    </recommendedName>
</protein>
<dbReference type="AlphaFoldDB" id="A0A2Z7D7I4"/>
<proteinExistence type="predicted"/>
<keyword evidence="4" id="KW-1185">Reference proteome</keyword>
<evidence type="ECO:0000256" key="1">
    <source>
        <dbReference type="SAM" id="MobiDB-lite"/>
    </source>
</evidence>
<feature type="compositionally biased region" description="Low complexity" evidence="1">
    <location>
        <begin position="62"/>
        <end position="74"/>
    </location>
</feature>
<dbReference type="PANTHER" id="PTHR35283:SF3">
    <property type="entry name" value="T12C22.21 PROTEIN"/>
    <property type="match status" value="1"/>
</dbReference>
<feature type="transmembrane region" description="Helical" evidence="2">
    <location>
        <begin position="180"/>
        <end position="199"/>
    </location>
</feature>
<feature type="transmembrane region" description="Helical" evidence="2">
    <location>
        <begin position="211"/>
        <end position="234"/>
    </location>
</feature>
<evidence type="ECO:0000313" key="4">
    <source>
        <dbReference type="Proteomes" id="UP000250235"/>
    </source>
</evidence>
<dbReference type="PANTHER" id="PTHR35283">
    <property type="entry name" value="T12C22.21 PROTEIN"/>
    <property type="match status" value="1"/>
</dbReference>